<accession>A0A4U1HE91</accession>
<evidence type="ECO:0000313" key="3">
    <source>
        <dbReference type="EMBL" id="TKC79232.1"/>
    </source>
</evidence>
<feature type="transmembrane region" description="Helical" evidence="2">
    <location>
        <begin position="6"/>
        <end position="27"/>
    </location>
</feature>
<dbReference type="EMBL" id="SWJE01000024">
    <property type="protein sequence ID" value="TKC79232.1"/>
    <property type="molecule type" value="Genomic_DNA"/>
</dbReference>
<keyword evidence="2" id="KW-0472">Membrane</keyword>
<dbReference type="RefSeq" id="WP_136898860.1">
    <property type="nucleotide sequence ID" value="NZ_SWJE01000024.1"/>
</dbReference>
<evidence type="ECO:0000313" key="4">
    <source>
        <dbReference type="Proteomes" id="UP000305539"/>
    </source>
</evidence>
<keyword evidence="2" id="KW-1133">Transmembrane helix</keyword>
<sequence length="76" mass="7843">MGYLRILGYGILCTIAIVLLIVMCAILKESVTTHGAGQHDQAEGAVTHGASQHDQAAGAVIRSSQPVTVARVSASQ</sequence>
<evidence type="ECO:0000256" key="2">
    <source>
        <dbReference type="SAM" id="Phobius"/>
    </source>
</evidence>
<gene>
    <name evidence="3" type="ORF">FAZ69_30710</name>
</gene>
<comment type="caution">
    <text evidence="3">The sequence shown here is derived from an EMBL/GenBank/DDBJ whole genome shotgun (WGS) entry which is preliminary data.</text>
</comment>
<dbReference type="Proteomes" id="UP000305539">
    <property type="component" value="Unassembled WGS sequence"/>
</dbReference>
<organism evidence="3 4">
    <name type="scientific">Trinickia terrae</name>
    <dbReference type="NCBI Taxonomy" id="2571161"/>
    <lineage>
        <taxon>Bacteria</taxon>
        <taxon>Pseudomonadati</taxon>
        <taxon>Pseudomonadota</taxon>
        <taxon>Betaproteobacteria</taxon>
        <taxon>Burkholderiales</taxon>
        <taxon>Burkholderiaceae</taxon>
        <taxon>Trinickia</taxon>
    </lineage>
</organism>
<evidence type="ECO:0000256" key="1">
    <source>
        <dbReference type="SAM" id="MobiDB-lite"/>
    </source>
</evidence>
<feature type="region of interest" description="Disordered" evidence="1">
    <location>
        <begin position="37"/>
        <end position="76"/>
    </location>
</feature>
<proteinExistence type="predicted"/>
<protein>
    <recommendedName>
        <fullName evidence="5">Sperm-specific protein Phi-1</fullName>
    </recommendedName>
</protein>
<reference evidence="3 4" key="1">
    <citation type="submission" date="2019-04" db="EMBL/GenBank/DDBJ databases">
        <title>Trinickia sp. 7GSK02, isolated from subtropical forest soil.</title>
        <authorList>
            <person name="Gao Z.-H."/>
            <person name="Qiu L.-H."/>
        </authorList>
    </citation>
    <scope>NUCLEOTIDE SEQUENCE [LARGE SCALE GENOMIC DNA]</scope>
    <source>
        <strain evidence="3 4">7GSK02</strain>
    </source>
</reference>
<keyword evidence="2" id="KW-0812">Transmembrane</keyword>
<feature type="compositionally biased region" description="Polar residues" evidence="1">
    <location>
        <begin position="62"/>
        <end position="76"/>
    </location>
</feature>
<evidence type="ECO:0008006" key="5">
    <source>
        <dbReference type="Google" id="ProtNLM"/>
    </source>
</evidence>
<name>A0A4U1HE91_9BURK</name>
<keyword evidence="4" id="KW-1185">Reference proteome</keyword>
<dbReference type="AlphaFoldDB" id="A0A4U1HE91"/>
<dbReference type="OrthoDB" id="9914573at2"/>